<reference evidence="1" key="2">
    <citation type="submission" date="2022-01" db="EMBL/GenBank/DDBJ databases">
        <authorList>
            <person name="Yamashiro T."/>
            <person name="Shiraishi A."/>
            <person name="Satake H."/>
            <person name="Nakayama K."/>
        </authorList>
    </citation>
    <scope>NUCLEOTIDE SEQUENCE</scope>
</reference>
<comment type="caution">
    <text evidence="1">The sequence shown here is derived from an EMBL/GenBank/DDBJ whole genome shotgun (WGS) entry which is preliminary data.</text>
</comment>
<sequence>MLRKQHKVDDSHYDMPLIYYTEGHSLHFGSPKFALITGLPFGTVLQFNEEFSSLGRDFMDSLNILFQDLIQPHYSDEDISNDFVVEDELRLCLEDEERMRLDEEKNILEEQRFRVEEARR</sequence>
<keyword evidence="2" id="KW-1185">Reference proteome</keyword>
<evidence type="ECO:0000313" key="1">
    <source>
        <dbReference type="EMBL" id="GJS74800.1"/>
    </source>
</evidence>
<dbReference type="EMBL" id="BQNB010010256">
    <property type="protein sequence ID" value="GJS74800.1"/>
    <property type="molecule type" value="Genomic_DNA"/>
</dbReference>
<accession>A0ABQ4YCY0</accession>
<dbReference type="Proteomes" id="UP001151760">
    <property type="component" value="Unassembled WGS sequence"/>
</dbReference>
<protein>
    <submittedName>
        <fullName evidence="1">Uncharacterized protein</fullName>
    </submittedName>
</protein>
<evidence type="ECO:0000313" key="2">
    <source>
        <dbReference type="Proteomes" id="UP001151760"/>
    </source>
</evidence>
<proteinExistence type="predicted"/>
<reference evidence="1" key="1">
    <citation type="journal article" date="2022" name="Int. J. Mol. Sci.">
        <title>Draft Genome of Tanacetum Coccineum: Genomic Comparison of Closely Related Tanacetum-Family Plants.</title>
        <authorList>
            <person name="Yamashiro T."/>
            <person name="Shiraishi A."/>
            <person name="Nakayama K."/>
            <person name="Satake H."/>
        </authorList>
    </citation>
    <scope>NUCLEOTIDE SEQUENCE</scope>
</reference>
<organism evidence="1 2">
    <name type="scientific">Tanacetum coccineum</name>
    <dbReference type="NCBI Taxonomy" id="301880"/>
    <lineage>
        <taxon>Eukaryota</taxon>
        <taxon>Viridiplantae</taxon>
        <taxon>Streptophyta</taxon>
        <taxon>Embryophyta</taxon>
        <taxon>Tracheophyta</taxon>
        <taxon>Spermatophyta</taxon>
        <taxon>Magnoliopsida</taxon>
        <taxon>eudicotyledons</taxon>
        <taxon>Gunneridae</taxon>
        <taxon>Pentapetalae</taxon>
        <taxon>asterids</taxon>
        <taxon>campanulids</taxon>
        <taxon>Asterales</taxon>
        <taxon>Asteraceae</taxon>
        <taxon>Asteroideae</taxon>
        <taxon>Anthemideae</taxon>
        <taxon>Anthemidinae</taxon>
        <taxon>Tanacetum</taxon>
    </lineage>
</organism>
<name>A0ABQ4YCY0_9ASTR</name>
<gene>
    <name evidence="1" type="ORF">Tco_0707641</name>
</gene>